<sequence>MGLYHNSRIQTVPANGQRSHHSTGYRNIPTDSINTNMMQNAHLYRQQYRIAPKPIPQTIYYHQGYSQQQTYRKEQSQRNINKRFQDQRTRKPADNSNADKEPTEEAGMNINRTNSAALITTKNDENKTHREVNHQVEVKSRTGYGGVAIVWKREINENIKELIDGGNRIQVIHIQQGDKPKCLINVYMPSDNKNADMEYRDTLAQIDERIEK</sequence>
<evidence type="ECO:0000256" key="1">
    <source>
        <dbReference type="SAM" id="MobiDB-lite"/>
    </source>
</evidence>
<dbReference type="Proteomes" id="UP000507470">
    <property type="component" value="Unassembled WGS sequence"/>
</dbReference>
<keyword evidence="3" id="KW-1185">Reference proteome</keyword>
<gene>
    <name evidence="2" type="ORF">MCOR_4380</name>
</gene>
<feature type="compositionally biased region" description="Polar residues" evidence="1">
    <location>
        <begin position="24"/>
        <end position="33"/>
    </location>
</feature>
<accession>A0A6J8A862</accession>
<feature type="compositionally biased region" description="Basic and acidic residues" evidence="1">
    <location>
        <begin position="83"/>
        <end position="103"/>
    </location>
</feature>
<reference evidence="2 3" key="1">
    <citation type="submission" date="2020-06" db="EMBL/GenBank/DDBJ databases">
        <authorList>
            <person name="Li R."/>
            <person name="Bekaert M."/>
        </authorList>
    </citation>
    <scope>NUCLEOTIDE SEQUENCE [LARGE SCALE GENOMIC DNA]</scope>
    <source>
        <strain evidence="3">wild</strain>
    </source>
</reference>
<dbReference type="OrthoDB" id="7476844at2759"/>
<protein>
    <submittedName>
        <fullName evidence="2">Uncharacterized protein</fullName>
    </submittedName>
</protein>
<organism evidence="2 3">
    <name type="scientific">Mytilus coruscus</name>
    <name type="common">Sea mussel</name>
    <dbReference type="NCBI Taxonomy" id="42192"/>
    <lineage>
        <taxon>Eukaryota</taxon>
        <taxon>Metazoa</taxon>
        <taxon>Spiralia</taxon>
        <taxon>Lophotrochozoa</taxon>
        <taxon>Mollusca</taxon>
        <taxon>Bivalvia</taxon>
        <taxon>Autobranchia</taxon>
        <taxon>Pteriomorphia</taxon>
        <taxon>Mytilida</taxon>
        <taxon>Mytiloidea</taxon>
        <taxon>Mytilidae</taxon>
        <taxon>Mytilinae</taxon>
        <taxon>Mytilus</taxon>
    </lineage>
</organism>
<evidence type="ECO:0000313" key="2">
    <source>
        <dbReference type="EMBL" id="CAC5362702.1"/>
    </source>
</evidence>
<dbReference type="Gene3D" id="3.60.10.10">
    <property type="entry name" value="Endonuclease/exonuclease/phosphatase"/>
    <property type="match status" value="1"/>
</dbReference>
<dbReference type="EMBL" id="CACVKT020000754">
    <property type="protein sequence ID" value="CAC5362702.1"/>
    <property type="molecule type" value="Genomic_DNA"/>
</dbReference>
<proteinExistence type="predicted"/>
<feature type="region of interest" description="Disordered" evidence="1">
    <location>
        <begin position="1"/>
        <end position="33"/>
    </location>
</feature>
<dbReference type="InterPro" id="IPR036691">
    <property type="entry name" value="Endo/exonu/phosph_ase_sf"/>
</dbReference>
<feature type="compositionally biased region" description="Polar residues" evidence="1">
    <location>
        <begin position="7"/>
        <end position="17"/>
    </location>
</feature>
<evidence type="ECO:0000313" key="3">
    <source>
        <dbReference type="Proteomes" id="UP000507470"/>
    </source>
</evidence>
<name>A0A6J8A862_MYTCO</name>
<dbReference type="SUPFAM" id="SSF56219">
    <property type="entry name" value="DNase I-like"/>
    <property type="match status" value="1"/>
</dbReference>
<feature type="region of interest" description="Disordered" evidence="1">
    <location>
        <begin position="66"/>
        <end position="107"/>
    </location>
</feature>
<dbReference type="AlphaFoldDB" id="A0A6J8A862"/>